<protein>
    <recommendedName>
        <fullName evidence="3">Coenzyme PQQ synthesis protein D (PqqD)</fullName>
    </recommendedName>
</protein>
<dbReference type="AlphaFoldDB" id="A0AB39L2I8"/>
<feature type="compositionally biased region" description="Acidic residues" evidence="1">
    <location>
        <begin position="49"/>
        <end position="61"/>
    </location>
</feature>
<evidence type="ECO:0000313" key="2">
    <source>
        <dbReference type="EMBL" id="XDP44534.1"/>
    </source>
</evidence>
<feature type="compositionally biased region" description="Low complexity" evidence="1">
    <location>
        <begin position="62"/>
        <end position="71"/>
    </location>
</feature>
<dbReference type="KEGG" id="spue:AB5L97_14825"/>
<organism evidence="2">
    <name type="scientific">Sinomonas puerhi</name>
    <dbReference type="NCBI Taxonomy" id="3238584"/>
    <lineage>
        <taxon>Bacteria</taxon>
        <taxon>Bacillati</taxon>
        <taxon>Actinomycetota</taxon>
        <taxon>Actinomycetes</taxon>
        <taxon>Micrococcales</taxon>
        <taxon>Micrococcaceae</taxon>
        <taxon>Sinomonas</taxon>
    </lineage>
</organism>
<dbReference type="Gene3D" id="3.40.50.300">
    <property type="entry name" value="P-loop containing nucleotide triphosphate hydrolases"/>
    <property type="match status" value="1"/>
</dbReference>
<evidence type="ECO:0000256" key="1">
    <source>
        <dbReference type="SAM" id="MobiDB-lite"/>
    </source>
</evidence>
<evidence type="ECO:0008006" key="3">
    <source>
        <dbReference type="Google" id="ProtNLM"/>
    </source>
</evidence>
<accession>A0AB39L2I8</accession>
<feature type="region of interest" description="Disordered" evidence="1">
    <location>
        <begin position="41"/>
        <end position="85"/>
    </location>
</feature>
<reference evidence="2" key="1">
    <citation type="submission" date="2024-07" db="EMBL/GenBank/DDBJ databases">
        <authorList>
            <person name="fu j."/>
        </authorList>
    </citation>
    <scope>NUCLEOTIDE SEQUENCE</scope>
    <source>
        <strain evidence="2">P10A9</strain>
    </source>
</reference>
<name>A0AB39L2I8_9MICC</name>
<dbReference type="SUPFAM" id="SSF53795">
    <property type="entry name" value="PEP carboxykinase-like"/>
    <property type="match status" value="1"/>
</dbReference>
<sequence>MTAPMRLELIGVPAVVHWGRGIGDEDAARLAAAWSRCHAVFDDSPDHEAPDDDALDDDNPPEDNALAAAAAGKDSPAESPEPADTGGFSVRAVLAVGGAAPVAVEAATVPEFASYLTSSLTVAAIEERAGELMMLHASGLAEPGTGRTVALVARSGMGKTTATRQLATRFGYVSDETVAVDRSGRILPYPKPLSVIDDPPPAPKVQRGPDELGLVRAPAGATLAGVVLLERQAGLEAAVVEPVGHADAITDLTPQTSALARIERPLAWLCGILDACGGAVRVRYTEAEQLAAVLPDVISLPALAPSWRDAHDGALVASGATVPPLAKASPGGAAGPGPGRVRRREVVDAVAVPGADGGAAEVLVLAGPTLLRLGGIAPAVWDALAGTTGGAGLTRADLAAALEVSIGLPDGYEPILDAALAELKASGLVDVVL</sequence>
<dbReference type="EMBL" id="CP163302">
    <property type="protein sequence ID" value="XDP44534.1"/>
    <property type="molecule type" value="Genomic_DNA"/>
</dbReference>
<gene>
    <name evidence="2" type="ORF">AB5L97_14825</name>
</gene>
<dbReference type="RefSeq" id="WP_369045223.1">
    <property type="nucleotide sequence ID" value="NZ_CP163302.1"/>
</dbReference>
<dbReference type="InterPro" id="IPR027417">
    <property type="entry name" value="P-loop_NTPase"/>
</dbReference>
<proteinExistence type="predicted"/>